<evidence type="ECO:0000313" key="10">
    <source>
        <dbReference type="Proteomes" id="UP001154252"/>
    </source>
</evidence>
<proteinExistence type="inferred from homology"/>
<name>A0A9W4P1Q4_9EURO</name>
<dbReference type="Gene3D" id="1.10.630.10">
    <property type="entry name" value="Cytochrome P450"/>
    <property type="match status" value="1"/>
</dbReference>
<dbReference type="GO" id="GO:0016705">
    <property type="term" value="F:oxidoreductase activity, acting on paired donors, with incorporation or reduction of molecular oxygen"/>
    <property type="evidence" value="ECO:0007669"/>
    <property type="project" value="InterPro"/>
</dbReference>
<evidence type="ECO:0000256" key="7">
    <source>
        <dbReference type="ARBA" id="ARBA00023033"/>
    </source>
</evidence>
<dbReference type="GO" id="GO:0020037">
    <property type="term" value="F:heme binding"/>
    <property type="evidence" value="ECO:0007669"/>
    <property type="project" value="InterPro"/>
</dbReference>
<dbReference type="EMBL" id="CAJVRC010000839">
    <property type="protein sequence ID" value="CAG8888274.1"/>
    <property type="molecule type" value="Genomic_DNA"/>
</dbReference>
<gene>
    <name evidence="9" type="ORF">PEGY_LOCUS1524</name>
</gene>
<evidence type="ECO:0000313" key="9">
    <source>
        <dbReference type="EMBL" id="CAG8888274.1"/>
    </source>
</evidence>
<dbReference type="PANTHER" id="PTHR46300">
    <property type="entry name" value="P450, PUTATIVE (EUROFUNG)-RELATED-RELATED"/>
    <property type="match status" value="1"/>
</dbReference>
<feature type="region of interest" description="Disordered" evidence="8">
    <location>
        <begin position="19"/>
        <end position="38"/>
    </location>
</feature>
<dbReference type="PANTHER" id="PTHR46300:SF7">
    <property type="entry name" value="P450, PUTATIVE (EUROFUNG)-RELATED"/>
    <property type="match status" value="1"/>
</dbReference>
<sequence length="103" mass="11479">MKFLGLLSYSATLYVRHGSRRASLPPGPRPKPVVGNLGDLPPSGVQDWQHWLKHKDLYGHISSLTVFGRTIIVLNDVEMALELLEKRSAVHSSRPNMTFAGEM</sequence>
<evidence type="ECO:0000256" key="3">
    <source>
        <dbReference type="ARBA" id="ARBA00022617"/>
    </source>
</evidence>
<dbReference type="AlphaFoldDB" id="A0A9W4P1Q4"/>
<keyword evidence="7" id="KW-0503">Monooxygenase</keyword>
<dbReference type="SUPFAM" id="SSF48264">
    <property type="entry name" value="Cytochrome P450"/>
    <property type="match status" value="1"/>
</dbReference>
<evidence type="ECO:0000256" key="1">
    <source>
        <dbReference type="ARBA" id="ARBA00001971"/>
    </source>
</evidence>
<comment type="similarity">
    <text evidence="2">Belongs to the cytochrome P450 family.</text>
</comment>
<evidence type="ECO:0000256" key="5">
    <source>
        <dbReference type="ARBA" id="ARBA00023002"/>
    </source>
</evidence>
<dbReference type="InterPro" id="IPR050364">
    <property type="entry name" value="Cytochrome_P450_fung"/>
</dbReference>
<keyword evidence="10" id="KW-1185">Reference proteome</keyword>
<organism evidence="9 10">
    <name type="scientific">Penicillium egyptiacum</name>
    <dbReference type="NCBI Taxonomy" id="1303716"/>
    <lineage>
        <taxon>Eukaryota</taxon>
        <taxon>Fungi</taxon>
        <taxon>Dikarya</taxon>
        <taxon>Ascomycota</taxon>
        <taxon>Pezizomycotina</taxon>
        <taxon>Eurotiomycetes</taxon>
        <taxon>Eurotiomycetidae</taxon>
        <taxon>Eurotiales</taxon>
        <taxon>Aspergillaceae</taxon>
        <taxon>Penicillium</taxon>
    </lineage>
</organism>
<dbReference type="GO" id="GO:0005506">
    <property type="term" value="F:iron ion binding"/>
    <property type="evidence" value="ECO:0007669"/>
    <property type="project" value="InterPro"/>
</dbReference>
<keyword evidence="4" id="KW-0479">Metal-binding</keyword>
<protein>
    <submittedName>
        <fullName evidence="9">Uncharacterized protein</fullName>
    </submittedName>
</protein>
<keyword evidence="6" id="KW-0408">Iron</keyword>
<keyword evidence="3" id="KW-0349">Heme</keyword>
<reference evidence="9" key="1">
    <citation type="submission" date="2021-07" db="EMBL/GenBank/DDBJ databases">
        <authorList>
            <person name="Branca A.L. A."/>
        </authorList>
    </citation>
    <scope>NUCLEOTIDE SEQUENCE</scope>
</reference>
<dbReference type="Proteomes" id="UP001154252">
    <property type="component" value="Unassembled WGS sequence"/>
</dbReference>
<dbReference type="OrthoDB" id="4362293at2759"/>
<accession>A0A9W4P1Q4</accession>
<keyword evidence="5" id="KW-0560">Oxidoreductase</keyword>
<comment type="cofactor">
    <cofactor evidence="1">
        <name>heme</name>
        <dbReference type="ChEBI" id="CHEBI:30413"/>
    </cofactor>
</comment>
<comment type="caution">
    <text evidence="9">The sequence shown here is derived from an EMBL/GenBank/DDBJ whole genome shotgun (WGS) entry which is preliminary data.</text>
</comment>
<evidence type="ECO:0000256" key="4">
    <source>
        <dbReference type="ARBA" id="ARBA00022723"/>
    </source>
</evidence>
<dbReference type="InterPro" id="IPR036396">
    <property type="entry name" value="Cyt_P450_sf"/>
</dbReference>
<evidence type="ECO:0000256" key="6">
    <source>
        <dbReference type="ARBA" id="ARBA00023004"/>
    </source>
</evidence>
<dbReference type="GO" id="GO:0004497">
    <property type="term" value="F:monooxygenase activity"/>
    <property type="evidence" value="ECO:0007669"/>
    <property type="project" value="UniProtKB-KW"/>
</dbReference>
<evidence type="ECO:0000256" key="2">
    <source>
        <dbReference type="ARBA" id="ARBA00010617"/>
    </source>
</evidence>
<evidence type="ECO:0000256" key="8">
    <source>
        <dbReference type="SAM" id="MobiDB-lite"/>
    </source>
</evidence>